<evidence type="ECO:0000256" key="1">
    <source>
        <dbReference type="ARBA" id="ARBA00004141"/>
    </source>
</evidence>
<evidence type="ECO:0000313" key="6">
    <source>
        <dbReference type="EMBL" id="PMC18029.1"/>
    </source>
</evidence>
<reference evidence="6 7" key="1">
    <citation type="submission" date="2017-09" db="EMBL/GenBank/DDBJ databases">
        <title>Bacterial strain isolated from the female urinary microbiota.</title>
        <authorList>
            <person name="Thomas-White K."/>
            <person name="Kumar N."/>
            <person name="Forster S."/>
            <person name="Putonti C."/>
            <person name="Lawley T."/>
            <person name="Wolfe A.J."/>
        </authorList>
    </citation>
    <scope>NUCLEOTIDE SEQUENCE [LARGE SCALE GENOMIC DNA]</scope>
    <source>
        <strain evidence="6 7">UMB0834</strain>
    </source>
</reference>
<dbReference type="AlphaFoldDB" id="A0A1Z3U0D0"/>
<dbReference type="RefSeq" id="WP_002471336.1">
    <property type="nucleotide sequence ID" value="NZ_CP022096.2"/>
</dbReference>
<name>A0A1Z3U0D0_9STAP</name>
<comment type="caution">
    <text evidence="6">The sequence shown here is derived from an EMBL/GenBank/DDBJ whole genome shotgun (WGS) entry which is preliminary data.</text>
</comment>
<evidence type="ECO:0000256" key="4">
    <source>
        <dbReference type="ARBA" id="ARBA00023136"/>
    </source>
</evidence>
<keyword evidence="4" id="KW-0472">Membrane</keyword>
<dbReference type="Proteomes" id="UP001072952">
    <property type="component" value="Unassembled WGS sequence"/>
</dbReference>
<dbReference type="GO" id="GO:0016020">
    <property type="term" value="C:membrane"/>
    <property type="evidence" value="ECO:0007669"/>
    <property type="project" value="UniProtKB-SubCell"/>
</dbReference>
<gene>
    <name evidence="6" type="ORF">CJ235_09365</name>
    <name evidence="5" type="ORF">NW133_12470</name>
</gene>
<proteinExistence type="predicted"/>
<evidence type="ECO:0000313" key="7">
    <source>
        <dbReference type="Proteomes" id="UP000235748"/>
    </source>
</evidence>
<accession>A0A1Z3U0D0</accession>
<dbReference type="GeneID" id="42043254"/>
<dbReference type="Pfam" id="PF13564">
    <property type="entry name" value="DoxX_2"/>
    <property type="match status" value="1"/>
</dbReference>
<evidence type="ECO:0000256" key="3">
    <source>
        <dbReference type="ARBA" id="ARBA00022989"/>
    </source>
</evidence>
<dbReference type="KEGG" id="spet:CEP67_05370"/>
<comment type="subcellular location">
    <subcellularLocation>
        <location evidence="1">Membrane</location>
        <topology evidence="1">Multi-pass membrane protein</topology>
    </subcellularLocation>
</comment>
<evidence type="ECO:0000313" key="5">
    <source>
        <dbReference type="EMBL" id="MCY1584306.1"/>
    </source>
</evidence>
<dbReference type="STRING" id="170573.GCA_001076995_02071"/>
<keyword evidence="3" id="KW-1133">Transmembrane helix</keyword>
<dbReference type="Proteomes" id="UP000235748">
    <property type="component" value="Unassembled WGS sequence"/>
</dbReference>
<sequence length="120" mass="12886">MILRYLTNLKVAKELFNASQPKLKGDQGMKDTFENVFGLPSKMVPIIGAAEAISSVLFVFSFASKKISRLASLITLGVLGGAIFKHFQAGHGKEGAKHAMDVSGLAALSFLDTLNCKKDK</sequence>
<dbReference type="EMBL" id="JANSLD010000053">
    <property type="protein sequence ID" value="MCY1584306.1"/>
    <property type="molecule type" value="Genomic_DNA"/>
</dbReference>
<evidence type="ECO:0000313" key="8">
    <source>
        <dbReference type="Proteomes" id="UP001072952"/>
    </source>
</evidence>
<dbReference type="InterPro" id="IPR032808">
    <property type="entry name" value="DoxX"/>
</dbReference>
<protein>
    <submittedName>
        <fullName evidence="5">DoxX family protein</fullName>
    </submittedName>
</protein>
<keyword evidence="2" id="KW-0812">Transmembrane</keyword>
<keyword evidence="8" id="KW-1185">Reference proteome</keyword>
<reference evidence="5" key="2">
    <citation type="journal article" date="2022" name="Int. J. Mol. Sci.">
        <title>Phenotypic and Genotypic Virulence Characterisation of Staphylococcus pettenkoferi Strains Isolated from Human Bloodstream and Diabetic Foot Infections.</title>
        <authorList>
            <person name="Magnan C."/>
            <person name="Ahmad-Mansour N."/>
            <person name="Pouget C."/>
            <person name="Morsli M."/>
            <person name="Huc-Brandt S."/>
            <person name="Pantel A."/>
            <person name="Dunyach-Remy C."/>
            <person name="Sotto A."/>
            <person name="Molle V."/>
            <person name="Lavigne J.-P."/>
        </authorList>
    </citation>
    <scope>NUCLEOTIDE SEQUENCE</scope>
    <source>
        <strain evidence="5">NSP012P</strain>
    </source>
</reference>
<dbReference type="EMBL" id="PNGG01000005">
    <property type="protein sequence ID" value="PMC18029.1"/>
    <property type="molecule type" value="Genomic_DNA"/>
</dbReference>
<evidence type="ECO:0000256" key="2">
    <source>
        <dbReference type="ARBA" id="ARBA00022692"/>
    </source>
</evidence>
<organism evidence="6 7">
    <name type="scientific">Staphylococcus pettenkoferi</name>
    <dbReference type="NCBI Taxonomy" id="170573"/>
    <lineage>
        <taxon>Bacteria</taxon>
        <taxon>Bacillati</taxon>
        <taxon>Bacillota</taxon>
        <taxon>Bacilli</taxon>
        <taxon>Bacillales</taxon>
        <taxon>Staphylococcaceae</taxon>
        <taxon>Staphylococcus</taxon>
    </lineage>
</organism>
<reference evidence="5" key="3">
    <citation type="submission" date="2022-08" db="EMBL/GenBank/DDBJ databases">
        <authorList>
            <person name="Magnan C."/>
        </authorList>
    </citation>
    <scope>NUCLEOTIDE SEQUENCE</scope>
    <source>
        <strain evidence="5">NSP012P</strain>
    </source>
</reference>